<evidence type="ECO:0000259" key="2">
    <source>
        <dbReference type="Pfam" id="PF13458"/>
    </source>
</evidence>
<dbReference type="PANTHER" id="PTHR30483">
    <property type="entry name" value="LEUCINE-SPECIFIC-BINDING PROTEIN"/>
    <property type="match status" value="1"/>
</dbReference>
<dbReference type="EMBL" id="UINC01003961">
    <property type="protein sequence ID" value="SVA10669.1"/>
    <property type="molecule type" value="Genomic_DNA"/>
</dbReference>
<protein>
    <recommendedName>
        <fullName evidence="2">Leucine-binding protein domain-containing protein</fullName>
    </recommendedName>
</protein>
<dbReference type="InterPro" id="IPR051010">
    <property type="entry name" value="BCAA_transport"/>
</dbReference>
<dbReference type="Gene3D" id="3.40.50.2300">
    <property type="match status" value="2"/>
</dbReference>
<feature type="domain" description="Leucine-binding protein" evidence="2">
    <location>
        <begin position="33"/>
        <end position="377"/>
    </location>
</feature>
<reference evidence="3" key="1">
    <citation type="submission" date="2018-05" db="EMBL/GenBank/DDBJ databases">
        <authorList>
            <person name="Lanie J.A."/>
            <person name="Ng W.-L."/>
            <person name="Kazmierczak K.M."/>
            <person name="Andrzejewski T.M."/>
            <person name="Davidsen T.M."/>
            <person name="Wayne K.J."/>
            <person name="Tettelin H."/>
            <person name="Glass J.I."/>
            <person name="Rusch D."/>
            <person name="Podicherti R."/>
            <person name="Tsui H.-C.T."/>
            <person name="Winkler M.E."/>
        </authorList>
    </citation>
    <scope>NUCLEOTIDE SEQUENCE</scope>
</reference>
<name>A0A381T4J6_9ZZZZ</name>
<proteinExistence type="predicted"/>
<dbReference type="SUPFAM" id="SSF53822">
    <property type="entry name" value="Periplasmic binding protein-like I"/>
    <property type="match status" value="1"/>
</dbReference>
<evidence type="ECO:0000256" key="1">
    <source>
        <dbReference type="ARBA" id="ARBA00022729"/>
    </source>
</evidence>
<gene>
    <name evidence="3" type="ORF">METZ01_LOCUS63523</name>
</gene>
<evidence type="ECO:0000313" key="3">
    <source>
        <dbReference type="EMBL" id="SVA10669.1"/>
    </source>
</evidence>
<organism evidence="3">
    <name type="scientific">marine metagenome</name>
    <dbReference type="NCBI Taxonomy" id="408172"/>
    <lineage>
        <taxon>unclassified sequences</taxon>
        <taxon>metagenomes</taxon>
        <taxon>ecological metagenomes</taxon>
    </lineage>
</organism>
<dbReference type="InterPro" id="IPR028082">
    <property type="entry name" value="Peripla_BP_I"/>
</dbReference>
<dbReference type="InterPro" id="IPR028081">
    <property type="entry name" value="Leu-bd"/>
</dbReference>
<keyword evidence="1" id="KW-0732">Signal</keyword>
<accession>A0A381T4J6</accession>
<dbReference type="Pfam" id="PF13458">
    <property type="entry name" value="Peripla_BP_6"/>
    <property type="match status" value="1"/>
</dbReference>
<dbReference type="PANTHER" id="PTHR30483:SF6">
    <property type="entry name" value="PERIPLASMIC BINDING PROTEIN OF ABC TRANSPORTER FOR NATURAL AMINO ACIDS"/>
    <property type="match status" value="1"/>
</dbReference>
<sequence>MFIIKKILHIGKLISCVVLLTTLSTPTIAGDDIVIGVPTNLSGPIGGADHMDWQNGVNLAVSEINAAGGVNGRSLRVEVVDTDILTPEGTVAAFQALIEKGSHAIASSFVLIPQVAMDAAASNGIPYMHGNTSLVSLEMVRDNPEKYRNIFQIDGAETWYGSGLINYLNTMQSKTEWNPINNQIHIVQGQIAYTQTISKSAQEAIADSPNWELAKITDIAYPVADWSPIVKDLSDTGAGVILISHWVAAELASFAQQYAYDPVPGALVYLQYGPSQPEFLELAAGAAEGMIWGTVIGNQADEQGMAFRKSYTDAYGENMGVVYTGSGYDTIQMLAKVWSSVPAEDFDAVGDAIRNLKYDGVSGTYTFNRATQAPLVHPWETPSKSLGVTHLIYQVQDNQHKIILPLDMSEATYRP</sequence>
<dbReference type="AlphaFoldDB" id="A0A381T4J6"/>